<dbReference type="InterPro" id="IPR002591">
    <property type="entry name" value="Phosphodiest/P_Trfase"/>
</dbReference>
<name>A0A1B4FJQ7_9BURK</name>
<accession>A0A1B4FJQ7</accession>
<dbReference type="Gene3D" id="3.40.720.10">
    <property type="entry name" value="Alkaline Phosphatase, subunit A"/>
    <property type="match status" value="1"/>
</dbReference>
<dbReference type="PANTHER" id="PTHR10151">
    <property type="entry name" value="ECTONUCLEOTIDE PYROPHOSPHATASE/PHOSPHODIESTERASE"/>
    <property type="match status" value="1"/>
</dbReference>
<organism evidence="2 3">
    <name type="scientific">Burkholderia mayonis</name>
    <dbReference type="NCBI Taxonomy" id="1385591"/>
    <lineage>
        <taxon>Bacteria</taxon>
        <taxon>Pseudomonadati</taxon>
        <taxon>Pseudomonadota</taxon>
        <taxon>Betaproteobacteria</taxon>
        <taxon>Burkholderiales</taxon>
        <taxon>Burkholderiaceae</taxon>
        <taxon>Burkholderia</taxon>
        <taxon>pseudomallei group</taxon>
    </lineage>
</organism>
<dbReference type="SUPFAM" id="SSF53649">
    <property type="entry name" value="Alkaline phosphatase-like"/>
    <property type="match status" value="1"/>
</dbReference>
<dbReference type="Pfam" id="PF01663">
    <property type="entry name" value="Phosphodiest"/>
    <property type="match status" value="1"/>
</dbReference>
<evidence type="ECO:0000256" key="1">
    <source>
        <dbReference type="SAM" id="SignalP"/>
    </source>
</evidence>
<feature type="chain" id="PRO_5015351927" evidence="1">
    <location>
        <begin position="28"/>
        <end position="553"/>
    </location>
</feature>
<reference evidence="2 3" key="1">
    <citation type="submission" date="2015-12" db="EMBL/GenBank/DDBJ databases">
        <title>Diversity of Burkholderia near neighbor genomes.</title>
        <authorList>
            <person name="Sahl J."/>
            <person name="Wagner D."/>
            <person name="Keim P."/>
        </authorList>
    </citation>
    <scope>NUCLEOTIDE SEQUENCE [LARGE SCALE GENOMIC DNA]</scope>
    <source>
        <strain evidence="2 3">BDU6</strain>
    </source>
</reference>
<dbReference type="InterPro" id="IPR017850">
    <property type="entry name" value="Alkaline_phosphatase_core_sf"/>
</dbReference>
<sequence length="553" mass="58168">MKRNSKQFEISAWLGAGALAFASVASAATAQDRDHDHRPVDAKHVLLISVDGLHEQDVARCVGANTCPNLALLAKSGVTYTNAHTPGLSDSFPGLAALVTGGSPKSAGLFYDVSYDRTLYAPSDTTCSGKQGWNVVFDETTGIDAQNGGALTHLDGGGAFNPQAIPHARVNGQCVSVYPHDYVKTNTLFEVVKEHIRGSHTAWADKHAWGYDWVNGPSGKGVDDLARTEINSIDPATNTNYTDLYTHTEKFDNYHVQAIVNQIDGKNSTGAAAAPVPTMFGTNFQTLSVAQKATVASGGGYLDASFTPGPEVTNAIAYVDGALGRIVAELKQRGLYDSTVVIVTAKHGQSPTDHTKLVKNGDTLTALLEANNFLDPNGNFGQNNTASGNLNDGTGLVGTGFVQTDDVGLVWLRDQSQLNAVVAKLKANLGCNAPGICADGPQAYILSGPSVAERFGSPALGRTPDIVVQPNPGVIYTSSKKKDEEHGGNAPDDNHLGLVVSYAGFHQGRTIDAPVVTTQVAPTILRSLGLEPRLLHAVALEGTRVLPGLGLDR</sequence>
<keyword evidence="3" id="KW-1185">Reference proteome</keyword>
<keyword evidence="1" id="KW-0732">Signal</keyword>
<dbReference type="GO" id="GO:0016787">
    <property type="term" value="F:hydrolase activity"/>
    <property type="evidence" value="ECO:0007669"/>
    <property type="project" value="UniProtKB-ARBA"/>
</dbReference>
<dbReference type="RefSeq" id="WP_059598604.1">
    <property type="nucleotide sequence ID" value="NZ_CP013387.1"/>
</dbReference>
<protein>
    <submittedName>
        <fullName evidence="2">Nucleotide pyrophosphatase</fullName>
    </submittedName>
</protein>
<dbReference type="EMBL" id="CP013387">
    <property type="protein sequence ID" value="AOJ03905.1"/>
    <property type="molecule type" value="Genomic_DNA"/>
</dbReference>
<evidence type="ECO:0000313" key="3">
    <source>
        <dbReference type="Proteomes" id="UP000062519"/>
    </source>
</evidence>
<dbReference type="Proteomes" id="UP000062519">
    <property type="component" value="Chromosome 2"/>
</dbReference>
<dbReference type="AlphaFoldDB" id="A0A1B4FJQ7"/>
<gene>
    <name evidence="2" type="ORF">WS70_18530</name>
</gene>
<dbReference type="KEGG" id="buu:WS70_18530"/>
<proteinExistence type="predicted"/>
<feature type="signal peptide" evidence="1">
    <location>
        <begin position="1"/>
        <end position="27"/>
    </location>
</feature>
<evidence type="ECO:0000313" key="2">
    <source>
        <dbReference type="EMBL" id="AOJ03905.1"/>
    </source>
</evidence>
<dbReference type="PANTHER" id="PTHR10151:SF120">
    <property type="entry name" value="BIS(5'-ADENOSYL)-TRIPHOSPHATASE"/>
    <property type="match status" value="1"/>
</dbReference>